<accession>A0A2U9IMJ7</accession>
<evidence type="ECO:0000313" key="3">
    <source>
        <dbReference type="Proteomes" id="UP000248410"/>
    </source>
</evidence>
<dbReference type="AlphaFoldDB" id="A0A2U9IMJ7"/>
<dbReference type="RefSeq" id="WP_110380136.1">
    <property type="nucleotide sequence ID" value="NZ_CP029288.2"/>
</dbReference>
<comment type="similarity">
    <text evidence="1">Belongs to the archaeal Rpo8 RNA polymerase subunit family.</text>
</comment>
<dbReference type="GO" id="GO:0003899">
    <property type="term" value="F:DNA-directed RNA polymerase activity"/>
    <property type="evidence" value="ECO:0007669"/>
    <property type="project" value="UniProtKB-UniRule"/>
</dbReference>
<dbReference type="GeneID" id="36837608"/>
<dbReference type="OrthoDB" id="34039at2157"/>
<comment type="subunit">
    <text evidence="1">Part of the RNA polymerase complex.</text>
</comment>
<dbReference type="InterPro" id="IPR012340">
    <property type="entry name" value="NA-bd_OB-fold"/>
</dbReference>
<dbReference type="Proteomes" id="UP000248410">
    <property type="component" value="Chromosome"/>
</dbReference>
<sequence length="124" mass="14235">MQSTTAEFKEEGVVNSIDIGALRDLYVVNIHTEDANITIDVVKQINIFNINEKYQIIISKTKPNFSDNDFCGHGYIVTEKKDKDKYITIVSLYGLIVRIESKESFLNKFGFNIMDHIYFCALKS</sequence>
<proteinExistence type="inferred from homology"/>
<dbReference type="EC" id="2.7.7.6" evidence="1"/>
<dbReference type="KEGG" id="asul:DFR86_06525"/>
<evidence type="ECO:0000256" key="1">
    <source>
        <dbReference type="HAMAP-Rule" id="MF_00866"/>
    </source>
</evidence>
<dbReference type="GO" id="GO:0006351">
    <property type="term" value="P:DNA-templated transcription"/>
    <property type="evidence" value="ECO:0007669"/>
    <property type="project" value="UniProtKB-UniRule"/>
</dbReference>
<keyword evidence="3" id="KW-1185">Reference proteome</keyword>
<keyword evidence="1 2" id="KW-0548">Nucleotidyltransferase</keyword>
<dbReference type="EMBL" id="CP029288">
    <property type="protein sequence ID" value="AWR97246.1"/>
    <property type="molecule type" value="Genomic_DNA"/>
</dbReference>
<keyword evidence="1" id="KW-0963">Cytoplasm</keyword>
<reference evidence="2 3" key="1">
    <citation type="submission" date="2018-05" db="EMBL/GenBank/DDBJ databases">
        <title>Complete Genome Sequences of Extremely Thermoacidophilic, Metal-Mobilizing Type-Strain Members of the Archaeal Family Sulfolobaceae: Acidianus brierleyi DSM-1651T, Acidianus sulfidivorans DSM-18786T, Metallosphaera hakonensis DSM-7519T, and Metallosphaera prunae DSM-10039T.</title>
        <authorList>
            <person name="Counts J.A."/>
            <person name="Kelly R.M."/>
        </authorList>
    </citation>
    <scope>NUCLEOTIDE SEQUENCE [LARGE SCALE GENOMIC DNA]</scope>
    <source>
        <strain evidence="2 3">JP7</strain>
    </source>
</reference>
<comment type="subcellular location">
    <subcellularLocation>
        <location evidence="1">Cytoplasm</location>
    </subcellularLocation>
</comment>
<dbReference type="InterPro" id="IPR031555">
    <property type="entry name" value="RNA_pol_Rpo8"/>
</dbReference>
<name>A0A2U9IMJ7_9CREN</name>
<keyword evidence="1" id="KW-0804">Transcription</keyword>
<dbReference type="GO" id="GO:0000428">
    <property type="term" value="C:DNA-directed RNA polymerase complex"/>
    <property type="evidence" value="ECO:0007669"/>
    <property type="project" value="UniProtKB-KW"/>
</dbReference>
<keyword evidence="1 2" id="KW-0240">DNA-directed RNA polymerase</keyword>
<protein>
    <recommendedName>
        <fullName evidence="1">DNA-directed RNA polymerase subunit Rpo8</fullName>
        <ecNumber evidence="1">2.7.7.6</ecNumber>
    </recommendedName>
    <alternativeName>
        <fullName evidence="1">DNA-directed RNA polymerase, subunit G</fullName>
    </alternativeName>
</protein>
<dbReference type="Gene3D" id="2.40.50.140">
    <property type="entry name" value="Nucleic acid-binding proteins"/>
    <property type="match status" value="1"/>
</dbReference>
<evidence type="ECO:0000313" key="2">
    <source>
        <dbReference type="EMBL" id="AWR97246.1"/>
    </source>
</evidence>
<dbReference type="HAMAP" id="MF_00866">
    <property type="entry name" value="RNApol_arch_Rpo8"/>
    <property type="match status" value="1"/>
</dbReference>
<comment type="catalytic activity">
    <reaction evidence="1">
        <text>RNA(n) + a ribonucleoside 5'-triphosphate = RNA(n+1) + diphosphate</text>
        <dbReference type="Rhea" id="RHEA:21248"/>
        <dbReference type="Rhea" id="RHEA-COMP:14527"/>
        <dbReference type="Rhea" id="RHEA-COMP:17342"/>
        <dbReference type="ChEBI" id="CHEBI:33019"/>
        <dbReference type="ChEBI" id="CHEBI:61557"/>
        <dbReference type="ChEBI" id="CHEBI:140395"/>
        <dbReference type="EC" id="2.7.7.6"/>
    </reaction>
</comment>
<comment type="function">
    <text evidence="1">DNA-dependent RNA polymerase (RNAP) catalyzes the transcription of DNA into RNA using the four ribonucleoside triphosphates as substrates.</text>
</comment>
<keyword evidence="1 2" id="KW-0808">Transferase</keyword>
<dbReference type="GO" id="GO:0005737">
    <property type="term" value="C:cytoplasm"/>
    <property type="evidence" value="ECO:0007669"/>
    <property type="project" value="UniProtKB-SubCell"/>
</dbReference>
<organism evidence="2 3">
    <name type="scientific">Acidianus sulfidivorans JP7</name>
    <dbReference type="NCBI Taxonomy" id="619593"/>
    <lineage>
        <taxon>Archaea</taxon>
        <taxon>Thermoproteota</taxon>
        <taxon>Thermoprotei</taxon>
        <taxon>Sulfolobales</taxon>
        <taxon>Sulfolobaceae</taxon>
        <taxon>Acidianus</taxon>
    </lineage>
</organism>
<gene>
    <name evidence="1" type="primary">rpo8</name>
    <name evidence="1" type="synonym">rpoG</name>
    <name evidence="2" type="ORF">DFR86_06525</name>
</gene>
<dbReference type="Pfam" id="PF16992">
    <property type="entry name" value="RNA_pol_RpbG"/>
    <property type="match status" value="1"/>
</dbReference>